<accession>K8YD46</accession>
<dbReference type="KEGG" id="lst:LSS_07434"/>
<dbReference type="PATRIC" id="fig|758847.3.peg.1565"/>
<gene>
    <name evidence="1" type="ORF">LSS_07434</name>
</gene>
<sequence>MNTTIASAKNNNGLRSSYRLPLNRKQQIVDFSKKFDSDQTQRELSSIHFTD</sequence>
<reference evidence="1 2" key="1">
    <citation type="journal article" date="2012" name="Gene">
        <title>Sequence of Leptospira santarosai serovar Shermani genome and prediction of virulence-associated genes.</title>
        <authorList>
            <person name="Chou L.F."/>
            <person name="Chen Y.T."/>
            <person name="Lu C.W."/>
            <person name="Ko Y.C."/>
            <person name="Tang C.Y."/>
            <person name="Pan M.J."/>
            <person name="Tian Y.C."/>
            <person name="Chiu C.H."/>
            <person name="Hung C.C."/>
            <person name="Yang C.W."/>
        </authorList>
    </citation>
    <scope>NUCLEOTIDE SEQUENCE [LARGE SCALE GENOMIC DNA]</scope>
    <source>
        <strain evidence="1">LT 821</strain>
    </source>
</reference>
<name>K8YD46_9LEPT</name>
<dbReference type="EMBL" id="CP006695">
    <property type="protein sequence ID" value="EKT87425.1"/>
    <property type="molecule type" value="Genomic_DNA"/>
</dbReference>
<evidence type="ECO:0000313" key="1">
    <source>
        <dbReference type="EMBL" id="EKT87425.1"/>
    </source>
</evidence>
<evidence type="ECO:0000313" key="2">
    <source>
        <dbReference type="Proteomes" id="UP000035800"/>
    </source>
</evidence>
<dbReference type="Proteomes" id="UP000035800">
    <property type="component" value="Chromosome II"/>
</dbReference>
<organism evidence="1 2">
    <name type="scientific">Leptospira santarosai serovar Shermani str. LT 821</name>
    <dbReference type="NCBI Taxonomy" id="758847"/>
    <lineage>
        <taxon>Bacteria</taxon>
        <taxon>Pseudomonadati</taxon>
        <taxon>Spirochaetota</taxon>
        <taxon>Spirochaetia</taxon>
        <taxon>Leptospirales</taxon>
        <taxon>Leptospiraceae</taxon>
        <taxon>Leptospira</taxon>
    </lineage>
</organism>
<protein>
    <submittedName>
        <fullName evidence="1">Uncharacterized protein</fullName>
    </submittedName>
</protein>
<dbReference type="AlphaFoldDB" id="K8YD46"/>
<proteinExistence type="predicted"/>
<reference evidence="1 2" key="2">
    <citation type="journal article" date="2014" name="Emerg. Microbes Infect.">
        <title>Potential impact on kidney infection: a whole-genome analysis of Leptospira santarosai serovar Shermani.</title>
        <authorList>
            <person name="Chou L.F."/>
            <person name="Chen T.W."/>
            <person name="Ko Y.C."/>
            <person name="Pan M.J."/>
            <person name="Tian Y.C."/>
            <person name="Chiu C.H."/>
            <person name="Tang P."/>
            <person name="Hung C.C."/>
            <person name="Yang C.W."/>
        </authorList>
    </citation>
    <scope>NUCLEOTIDE SEQUENCE</scope>
    <source>
        <strain evidence="1 2">LT 821</strain>
    </source>
</reference>